<comment type="cofactor">
    <cofactor evidence="6 7">
        <name>Zn(2+)</name>
        <dbReference type="ChEBI" id="CHEBI:29105"/>
    </cofactor>
    <text evidence="6 7">Binds 1 zinc ion per subunit.</text>
</comment>
<reference evidence="9" key="1">
    <citation type="submission" date="2021-02" db="EMBL/GenBank/DDBJ databases">
        <authorList>
            <person name="Nowell W R."/>
        </authorList>
    </citation>
    <scope>NUCLEOTIDE SEQUENCE</scope>
</reference>
<evidence type="ECO:0000256" key="2">
    <source>
        <dbReference type="ARBA" id="ARBA00022723"/>
    </source>
</evidence>
<feature type="chain" id="PRO_5035953140" description="Metalloendopeptidase" evidence="7">
    <location>
        <begin position="24"/>
        <end position="369"/>
    </location>
</feature>
<accession>A0A814WLM8</accession>
<dbReference type="InterPro" id="IPR034035">
    <property type="entry name" value="Astacin-like_dom"/>
</dbReference>
<comment type="caution">
    <text evidence="6">Lacks conserved residue(s) required for the propagation of feature annotation.</text>
</comment>
<name>A0A814WLM8_9BILA</name>
<dbReference type="InterPro" id="IPR006026">
    <property type="entry name" value="Peptidase_Metallo"/>
</dbReference>
<evidence type="ECO:0000313" key="9">
    <source>
        <dbReference type="EMBL" id="CAF1203925.1"/>
    </source>
</evidence>
<feature type="signal peptide" evidence="7">
    <location>
        <begin position="1"/>
        <end position="23"/>
    </location>
</feature>
<dbReference type="InterPro" id="IPR001506">
    <property type="entry name" value="Peptidase_M12A"/>
</dbReference>
<feature type="binding site" evidence="6">
    <location>
        <position position="178"/>
    </location>
    <ligand>
        <name>Zn(2+)</name>
        <dbReference type="ChEBI" id="CHEBI:29105"/>
        <note>catalytic</note>
    </ligand>
</feature>
<dbReference type="Proteomes" id="UP000663836">
    <property type="component" value="Unassembled WGS sequence"/>
</dbReference>
<dbReference type="AlphaFoldDB" id="A0A814WLM8"/>
<dbReference type="CDD" id="cd04280">
    <property type="entry name" value="ZnMc_astacin_like"/>
    <property type="match status" value="1"/>
</dbReference>
<dbReference type="PRINTS" id="PR00480">
    <property type="entry name" value="ASTACIN"/>
</dbReference>
<evidence type="ECO:0000259" key="8">
    <source>
        <dbReference type="PROSITE" id="PS51864"/>
    </source>
</evidence>
<proteinExistence type="predicted"/>
<dbReference type="Pfam" id="PF01400">
    <property type="entry name" value="Astacin"/>
    <property type="match status" value="1"/>
</dbReference>
<keyword evidence="7" id="KW-0732">Signal</keyword>
<keyword evidence="1 6" id="KW-0645">Protease</keyword>
<gene>
    <name evidence="10" type="ORF">JBS370_LOCUS17138</name>
    <name evidence="9" type="ORF">ZHD862_LOCUS23001</name>
</gene>
<protein>
    <recommendedName>
        <fullName evidence="7">Metalloendopeptidase</fullName>
        <ecNumber evidence="7">3.4.24.-</ecNumber>
    </recommendedName>
</protein>
<keyword evidence="2 6" id="KW-0479">Metal-binding</keyword>
<dbReference type="SUPFAM" id="SSF55486">
    <property type="entry name" value="Metalloproteases ('zincins'), catalytic domain"/>
    <property type="match status" value="1"/>
</dbReference>
<dbReference type="EMBL" id="CAJNOT010001467">
    <property type="protein sequence ID" value="CAF1203925.1"/>
    <property type="molecule type" value="Genomic_DNA"/>
</dbReference>
<dbReference type="EC" id="3.4.24.-" evidence="7"/>
<evidence type="ECO:0000313" key="11">
    <source>
        <dbReference type="Proteomes" id="UP000663864"/>
    </source>
</evidence>
<comment type="caution">
    <text evidence="9">The sequence shown here is derived from an EMBL/GenBank/DDBJ whole genome shotgun (WGS) entry which is preliminary data.</text>
</comment>
<evidence type="ECO:0000313" key="10">
    <source>
        <dbReference type="EMBL" id="CAF3832367.1"/>
    </source>
</evidence>
<evidence type="ECO:0000256" key="6">
    <source>
        <dbReference type="PROSITE-ProRule" id="PRU01211"/>
    </source>
</evidence>
<sequence length="369" mass="41068">MLLLGYWTVILLNFVINLQCVPASQSFDATQSRFISNPERNEGLVGGDIVPPPFTKSLTGRGVAVRPAWYHRWSGGVVPYEIAGNITVNNSIFIVNQMRAMESLTQVNNTQCISFRPKNATDLYYITIFNGSGCYAPVGSWGTYNGVRPVSLMHGTYSTCMVSGIIQHELTHVLGFYHEQSRPDRDSYVSIQWANIDPSQAFNFDMYNDTNVDTQMTSYDYGSVMHYERTAFAINSSGPTIIPTQNTSAFIGQRIQLSSIDILEIQRYYGCVQLPTNSSTNTSTATTPRIAAGSFVLIRQKCIKKASPNNKVTSHTTKSDTINKQTTFNQQARTSEQSGPPPQSLRPLHQTIRTNHAFDLQTAARLHNP</sequence>
<feature type="binding site" evidence="6">
    <location>
        <position position="168"/>
    </location>
    <ligand>
        <name>Zn(2+)</name>
        <dbReference type="ChEBI" id="CHEBI:29105"/>
        <note>catalytic</note>
    </ligand>
</feature>
<dbReference type="Proteomes" id="UP000663864">
    <property type="component" value="Unassembled WGS sequence"/>
</dbReference>
<dbReference type="InterPro" id="IPR024079">
    <property type="entry name" value="MetalloPept_cat_dom_sf"/>
</dbReference>
<keyword evidence="5 6" id="KW-0482">Metalloprotease</keyword>
<dbReference type="PANTHER" id="PTHR10127:SF780">
    <property type="entry name" value="METALLOENDOPEPTIDASE"/>
    <property type="match status" value="1"/>
</dbReference>
<feature type="binding site" evidence="6">
    <location>
        <position position="172"/>
    </location>
    <ligand>
        <name>Zn(2+)</name>
        <dbReference type="ChEBI" id="CHEBI:29105"/>
        <note>catalytic</note>
    </ligand>
</feature>
<dbReference type="GO" id="GO:0004222">
    <property type="term" value="F:metalloendopeptidase activity"/>
    <property type="evidence" value="ECO:0007669"/>
    <property type="project" value="UniProtKB-UniRule"/>
</dbReference>
<evidence type="ECO:0000256" key="4">
    <source>
        <dbReference type="ARBA" id="ARBA00022833"/>
    </source>
</evidence>
<dbReference type="SMART" id="SM00235">
    <property type="entry name" value="ZnMc"/>
    <property type="match status" value="1"/>
</dbReference>
<dbReference type="GO" id="GO:0006508">
    <property type="term" value="P:proteolysis"/>
    <property type="evidence" value="ECO:0007669"/>
    <property type="project" value="UniProtKB-KW"/>
</dbReference>
<feature type="active site" evidence="6">
    <location>
        <position position="169"/>
    </location>
</feature>
<dbReference type="GO" id="GO:0008270">
    <property type="term" value="F:zinc ion binding"/>
    <property type="evidence" value="ECO:0007669"/>
    <property type="project" value="UniProtKB-UniRule"/>
</dbReference>
<dbReference type="PROSITE" id="PS51864">
    <property type="entry name" value="ASTACIN"/>
    <property type="match status" value="1"/>
</dbReference>
<dbReference type="PANTHER" id="PTHR10127">
    <property type="entry name" value="DISCOIDIN, CUB, EGF, LAMININ , AND ZINC METALLOPROTEASE DOMAIN CONTAINING"/>
    <property type="match status" value="1"/>
</dbReference>
<dbReference type="EMBL" id="CAJOBD010001796">
    <property type="protein sequence ID" value="CAF3832367.1"/>
    <property type="molecule type" value="Genomic_DNA"/>
</dbReference>
<feature type="domain" description="Peptidase M12A" evidence="8">
    <location>
        <begin position="63"/>
        <end position="272"/>
    </location>
</feature>
<organism evidence="9 11">
    <name type="scientific">Rotaria sordida</name>
    <dbReference type="NCBI Taxonomy" id="392033"/>
    <lineage>
        <taxon>Eukaryota</taxon>
        <taxon>Metazoa</taxon>
        <taxon>Spiralia</taxon>
        <taxon>Gnathifera</taxon>
        <taxon>Rotifera</taxon>
        <taxon>Eurotatoria</taxon>
        <taxon>Bdelloidea</taxon>
        <taxon>Philodinida</taxon>
        <taxon>Philodinidae</taxon>
        <taxon>Rotaria</taxon>
    </lineage>
</organism>
<evidence type="ECO:0000256" key="1">
    <source>
        <dbReference type="ARBA" id="ARBA00022670"/>
    </source>
</evidence>
<evidence type="ECO:0000256" key="5">
    <source>
        <dbReference type="ARBA" id="ARBA00023049"/>
    </source>
</evidence>
<evidence type="ECO:0000256" key="3">
    <source>
        <dbReference type="ARBA" id="ARBA00022801"/>
    </source>
</evidence>
<dbReference type="Gene3D" id="3.40.390.10">
    <property type="entry name" value="Collagenase (Catalytic Domain)"/>
    <property type="match status" value="1"/>
</dbReference>
<keyword evidence="3 6" id="KW-0378">Hydrolase</keyword>
<evidence type="ECO:0000256" key="7">
    <source>
        <dbReference type="RuleBase" id="RU361183"/>
    </source>
</evidence>
<keyword evidence="4 6" id="KW-0862">Zinc</keyword>